<organism evidence="1 2">
    <name type="scientific">Nocardioides perillae</name>
    <dbReference type="NCBI Taxonomy" id="1119534"/>
    <lineage>
        <taxon>Bacteria</taxon>
        <taxon>Bacillati</taxon>
        <taxon>Actinomycetota</taxon>
        <taxon>Actinomycetes</taxon>
        <taxon>Propionibacteriales</taxon>
        <taxon>Nocardioidaceae</taxon>
        <taxon>Nocardioides</taxon>
    </lineage>
</organism>
<dbReference type="Proteomes" id="UP000544110">
    <property type="component" value="Unassembled WGS sequence"/>
</dbReference>
<dbReference type="EMBL" id="JACCAC010000001">
    <property type="protein sequence ID" value="NYG54026.1"/>
    <property type="molecule type" value="Genomic_DNA"/>
</dbReference>
<reference evidence="1 2" key="1">
    <citation type="submission" date="2020-07" db="EMBL/GenBank/DDBJ databases">
        <title>Sequencing the genomes of 1000 actinobacteria strains.</title>
        <authorList>
            <person name="Klenk H.-P."/>
        </authorList>
    </citation>
    <scope>NUCLEOTIDE SEQUENCE [LARGE SCALE GENOMIC DNA]</scope>
    <source>
        <strain evidence="1 2">DSM 24552</strain>
    </source>
</reference>
<keyword evidence="2" id="KW-1185">Reference proteome</keyword>
<dbReference type="AlphaFoldDB" id="A0A7Y9UL55"/>
<name>A0A7Y9UL55_9ACTN</name>
<gene>
    <name evidence="1" type="ORF">BJ989_000330</name>
</gene>
<accession>A0A7Y9UL55</accession>
<sequence length="71" mass="7565">MTTLVLAPLAAVVLAVLALLVLYAVVRVAVHHGVRDADRSRERDALGRDDGAALRASIARAQRRVPDDPLA</sequence>
<dbReference type="RefSeq" id="WP_179516734.1">
    <property type="nucleotide sequence ID" value="NZ_JACCAC010000001.1"/>
</dbReference>
<comment type="caution">
    <text evidence="1">The sequence shown here is derived from an EMBL/GenBank/DDBJ whole genome shotgun (WGS) entry which is preliminary data.</text>
</comment>
<evidence type="ECO:0000313" key="1">
    <source>
        <dbReference type="EMBL" id="NYG54026.1"/>
    </source>
</evidence>
<proteinExistence type="predicted"/>
<evidence type="ECO:0000313" key="2">
    <source>
        <dbReference type="Proteomes" id="UP000544110"/>
    </source>
</evidence>
<protein>
    <submittedName>
        <fullName evidence="1">Uncharacterized protein</fullName>
    </submittedName>
</protein>